<proteinExistence type="inferred from homology"/>
<comment type="caution">
    <text evidence="3">The sequence shown here is derived from an EMBL/GenBank/DDBJ whole genome shotgun (WGS) entry which is preliminary data.</text>
</comment>
<dbReference type="PANTHER" id="PTHR18964">
    <property type="entry name" value="ROK (REPRESSOR, ORF, KINASE) FAMILY"/>
    <property type="match status" value="1"/>
</dbReference>
<dbReference type="Gene3D" id="1.10.10.10">
    <property type="entry name" value="Winged helix-like DNA-binding domain superfamily/Winged helix DNA-binding domain"/>
    <property type="match status" value="1"/>
</dbReference>
<reference evidence="3 4" key="1">
    <citation type="journal article" date="2019" name="Int. J. Syst. Evol. Microbiol.">
        <title>The Global Catalogue of Microorganisms (GCM) 10K type strain sequencing project: providing services to taxonomists for standard genome sequencing and annotation.</title>
        <authorList>
            <consortium name="The Broad Institute Genomics Platform"/>
            <consortium name="The Broad Institute Genome Sequencing Center for Infectious Disease"/>
            <person name="Wu L."/>
            <person name="Ma J."/>
        </authorList>
    </citation>
    <scope>NUCLEOTIDE SEQUENCE [LARGE SCALE GENOMIC DNA]</scope>
    <source>
        <strain evidence="3 4">JCM 14046</strain>
    </source>
</reference>
<accession>A0ABN2PN23</accession>
<dbReference type="InterPro" id="IPR036390">
    <property type="entry name" value="WH_DNA-bd_sf"/>
</dbReference>
<dbReference type="Pfam" id="PF00480">
    <property type="entry name" value="ROK"/>
    <property type="match status" value="1"/>
</dbReference>
<keyword evidence="4" id="KW-1185">Reference proteome</keyword>
<dbReference type="InterPro" id="IPR043129">
    <property type="entry name" value="ATPase_NBD"/>
</dbReference>
<organism evidence="3 4">
    <name type="scientific">Nocardioides lentus</name>
    <dbReference type="NCBI Taxonomy" id="338077"/>
    <lineage>
        <taxon>Bacteria</taxon>
        <taxon>Bacillati</taxon>
        <taxon>Actinomycetota</taxon>
        <taxon>Actinomycetes</taxon>
        <taxon>Propionibacteriales</taxon>
        <taxon>Nocardioidaceae</taxon>
        <taxon>Nocardioides</taxon>
    </lineage>
</organism>
<dbReference type="InterPro" id="IPR000600">
    <property type="entry name" value="ROK"/>
</dbReference>
<dbReference type="SUPFAM" id="SSF46785">
    <property type="entry name" value="Winged helix' DNA-binding domain"/>
    <property type="match status" value="1"/>
</dbReference>
<dbReference type="Gene3D" id="3.30.420.40">
    <property type="match status" value="2"/>
</dbReference>
<feature type="region of interest" description="Disordered" evidence="2">
    <location>
        <begin position="70"/>
        <end position="91"/>
    </location>
</feature>
<sequence>MPPAGRADATATTTPDDLRRRTTARVLRSLRDDGPAGRARLAEVTGLSKATTGTIAARLADLGLIDEADADPGTPGAGGSGGSVGATRGRPVRPVALRPGVLVGLGMELNVDYVAVAAVDLAGGVARHAVRAAGPDDRVGALVGLLAEVREALGEVRTAGAVLAVPGLVEADRVTWAPNLRTTGEEVAARLRGLLGEAVPLHLDNDASCAAWGEVRHGAARGARHALYLTGTVGLGAGIVADGQVLRGAAGNAGEVGHVPLGHPGAPCGCGRTGCWETAVGLGAMLAATGQPERGTPVATAEAVAARATVDPGVREGVRRVAEDLARGLAVVASVVDPEVVVLGGYLGALGAHLLDPATEALDRLLPSPSQRRPDLVAGRLGIDAAAVGAAELALDPVLLGDVDPP</sequence>
<gene>
    <name evidence="3" type="ORF">GCM10009737_30600</name>
</gene>
<dbReference type="EMBL" id="BAAAMY010000007">
    <property type="protein sequence ID" value="GAA1926618.1"/>
    <property type="molecule type" value="Genomic_DNA"/>
</dbReference>
<evidence type="ECO:0000313" key="4">
    <source>
        <dbReference type="Proteomes" id="UP001501612"/>
    </source>
</evidence>
<feature type="compositionally biased region" description="Gly residues" evidence="2">
    <location>
        <begin position="75"/>
        <end position="84"/>
    </location>
</feature>
<dbReference type="InterPro" id="IPR036388">
    <property type="entry name" value="WH-like_DNA-bd_sf"/>
</dbReference>
<protein>
    <submittedName>
        <fullName evidence="3">ROK family transcriptional regulator</fullName>
    </submittedName>
</protein>
<comment type="similarity">
    <text evidence="1">Belongs to the ROK (NagC/XylR) family.</text>
</comment>
<evidence type="ECO:0000256" key="2">
    <source>
        <dbReference type="SAM" id="MobiDB-lite"/>
    </source>
</evidence>
<name>A0ABN2PN23_9ACTN</name>
<dbReference type="Proteomes" id="UP001501612">
    <property type="component" value="Unassembled WGS sequence"/>
</dbReference>
<dbReference type="PANTHER" id="PTHR18964:SF149">
    <property type="entry name" value="BIFUNCTIONAL UDP-N-ACETYLGLUCOSAMINE 2-EPIMERASE_N-ACETYLMANNOSAMINE KINASE"/>
    <property type="match status" value="1"/>
</dbReference>
<dbReference type="RefSeq" id="WP_344008454.1">
    <property type="nucleotide sequence ID" value="NZ_BAAAMY010000007.1"/>
</dbReference>
<evidence type="ECO:0000313" key="3">
    <source>
        <dbReference type="EMBL" id="GAA1926618.1"/>
    </source>
</evidence>
<dbReference type="SUPFAM" id="SSF53067">
    <property type="entry name" value="Actin-like ATPase domain"/>
    <property type="match status" value="1"/>
</dbReference>
<evidence type="ECO:0000256" key="1">
    <source>
        <dbReference type="ARBA" id="ARBA00006479"/>
    </source>
</evidence>